<reference evidence="4" key="1">
    <citation type="journal article" date="2021" name="Syst. Appl. Microbiol.">
        <title>Roseomonas hellenica sp. nov., isolated from roots of wild-growing Alkanna tinctoria.</title>
        <authorList>
            <person name="Rat A."/>
            <person name="Naranjo H.D."/>
            <person name="Lebbe L."/>
            <person name="Cnockaert M."/>
            <person name="Krigas N."/>
            <person name="Grigoriadou K."/>
            <person name="Maloupa E."/>
            <person name="Willems A."/>
        </authorList>
    </citation>
    <scope>NUCLEOTIDE SEQUENCE [LARGE SCALE GENOMIC DNA]</scope>
    <source>
        <strain evidence="4">LMG 31523</strain>
    </source>
</reference>
<dbReference type="Proteomes" id="UP001196870">
    <property type="component" value="Unassembled WGS sequence"/>
</dbReference>
<dbReference type="EMBL" id="JAAGBB010000089">
    <property type="protein sequence ID" value="MBR0669204.1"/>
    <property type="molecule type" value="Genomic_DNA"/>
</dbReference>
<organism evidence="3 4">
    <name type="scientific">Plastoroseomonas hellenica</name>
    <dbReference type="NCBI Taxonomy" id="2687306"/>
    <lineage>
        <taxon>Bacteria</taxon>
        <taxon>Pseudomonadati</taxon>
        <taxon>Pseudomonadota</taxon>
        <taxon>Alphaproteobacteria</taxon>
        <taxon>Acetobacterales</taxon>
        <taxon>Acetobacteraceae</taxon>
        <taxon>Plastoroseomonas</taxon>
    </lineage>
</organism>
<sequence length="203" mass="20662">MPEPRTLLSLAGAPPVRAHPAEAVLVLVDLQGEYRDGALKLPGIDAATAEAAALLATARETGMPVIHIQHRGRAGGAFDPAGPHFALLPPVAPLPGEAVEEKALPNAFAGTGLAARLEALGRKEILLAGAMTHMCISSTARAALDLGLKVAIIAAACATRDLPDPLGGPALPAAALHRANLAALADRFATVYPDVAAWRNGIA</sequence>
<protein>
    <submittedName>
        <fullName evidence="3">Cysteine hydrolase</fullName>
    </submittedName>
</protein>
<comment type="caution">
    <text evidence="3">The sequence shown here is derived from an EMBL/GenBank/DDBJ whole genome shotgun (WGS) entry which is preliminary data.</text>
</comment>
<dbReference type="CDD" id="cd01014">
    <property type="entry name" value="nicotinamidase_related"/>
    <property type="match status" value="1"/>
</dbReference>
<dbReference type="PANTHER" id="PTHR43540">
    <property type="entry name" value="PEROXYUREIDOACRYLATE/UREIDOACRYLATE AMIDOHYDROLASE-RELATED"/>
    <property type="match status" value="1"/>
</dbReference>
<dbReference type="SUPFAM" id="SSF52499">
    <property type="entry name" value="Isochorismatase-like hydrolases"/>
    <property type="match status" value="1"/>
</dbReference>
<keyword evidence="4" id="KW-1185">Reference proteome</keyword>
<gene>
    <name evidence="3" type="ORF">GXW71_32940</name>
</gene>
<dbReference type="PANTHER" id="PTHR43540:SF15">
    <property type="entry name" value="BLR5631 PROTEIN"/>
    <property type="match status" value="1"/>
</dbReference>
<evidence type="ECO:0000259" key="2">
    <source>
        <dbReference type="Pfam" id="PF00857"/>
    </source>
</evidence>
<evidence type="ECO:0000313" key="4">
    <source>
        <dbReference type="Proteomes" id="UP001196870"/>
    </source>
</evidence>
<accession>A0ABS5F9F7</accession>
<dbReference type="RefSeq" id="WP_211858018.1">
    <property type="nucleotide sequence ID" value="NZ_JAAGBB010000089.1"/>
</dbReference>
<dbReference type="Pfam" id="PF00857">
    <property type="entry name" value="Isochorismatase"/>
    <property type="match status" value="1"/>
</dbReference>
<feature type="domain" description="Isochorismatase-like" evidence="2">
    <location>
        <begin position="24"/>
        <end position="191"/>
    </location>
</feature>
<keyword evidence="1 3" id="KW-0378">Hydrolase</keyword>
<name>A0ABS5F9F7_9PROT</name>
<evidence type="ECO:0000313" key="3">
    <source>
        <dbReference type="EMBL" id="MBR0669204.1"/>
    </source>
</evidence>
<dbReference type="Gene3D" id="3.40.50.850">
    <property type="entry name" value="Isochorismatase-like"/>
    <property type="match status" value="1"/>
</dbReference>
<dbReference type="GO" id="GO:0016787">
    <property type="term" value="F:hydrolase activity"/>
    <property type="evidence" value="ECO:0007669"/>
    <property type="project" value="UniProtKB-KW"/>
</dbReference>
<dbReference type="InterPro" id="IPR050272">
    <property type="entry name" value="Isochorismatase-like_hydrls"/>
</dbReference>
<proteinExistence type="predicted"/>
<dbReference type="InterPro" id="IPR036380">
    <property type="entry name" value="Isochorismatase-like_sf"/>
</dbReference>
<dbReference type="InterPro" id="IPR000868">
    <property type="entry name" value="Isochorismatase-like_dom"/>
</dbReference>
<evidence type="ECO:0000256" key="1">
    <source>
        <dbReference type="ARBA" id="ARBA00022801"/>
    </source>
</evidence>